<proteinExistence type="predicted"/>
<dbReference type="Pfam" id="PF15711">
    <property type="entry name" value="ILEI"/>
    <property type="match status" value="2"/>
</dbReference>
<dbReference type="Proteomes" id="UP001159428">
    <property type="component" value="Unassembled WGS sequence"/>
</dbReference>
<dbReference type="InterPro" id="IPR039477">
    <property type="entry name" value="ILEI/PANDER_dom"/>
</dbReference>
<feature type="non-terminal residue" evidence="2">
    <location>
        <position position="1"/>
    </location>
</feature>
<name>A0AAU9WA75_9CNID</name>
<evidence type="ECO:0000259" key="1">
    <source>
        <dbReference type="Pfam" id="PF15711"/>
    </source>
</evidence>
<gene>
    <name evidence="2" type="ORF">PMEA_00034754</name>
</gene>
<dbReference type="EMBL" id="CALNXJ010000009">
    <property type="protein sequence ID" value="CAH3104485.1"/>
    <property type="molecule type" value="Genomic_DNA"/>
</dbReference>
<reference evidence="2 3" key="1">
    <citation type="submission" date="2022-05" db="EMBL/GenBank/DDBJ databases">
        <authorList>
            <consortium name="Genoscope - CEA"/>
            <person name="William W."/>
        </authorList>
    </citation>
    <scope>NUCLEOTIDE SEQUENCE [LARGE SCALE GENOMIC DNA]</scope>
</reference>
<dbReference type="PROSITE" id="PS52031">
    <property type="entry name" value="GG_LECTIN"/>
    <property type="match status" value="2"/>
</dbReference>
<sequence>RGKGWFYRWRRRWKKIRRVRLTCRIRGRRRRVRRRRRKWLVRVKRRWRRFIRVRLESQGFVDKKRGRTLLGRSRAYIRVNGRDYSPHRRGFNVVLVNRRTGRVFRRQSFDTHGSRYQAKKFKKFIYGIKSGTIVLVAIQDEAYRYGRYYKYVFRRLKIHPRRIRLGYRSSLALIGYVGGHRPSWLRYMSRRQKRGPSSVVSRIPLGRGMRRRRRLRRIRRRRRRLLRRIRRQGFVDKVRGRTLYGRSRAYIRVNGRDYSLHRRGFNVVLVSRRTGRVFRRVSFDTHGSRNQAKRFKNFIYRIRSGTIVLVAVQDEAYRYGRYYKYVFKRLQMLPRRIKLSYRGSLAVIGYVGRVRQRWLRYRFRPQKRGPSSVVSRIP</sequence>
<keyword evidence="3" id="KW-1185">Reference proteome</keyword>
<dbReference type="AlphaFoldDB" id="A0AAU9WA75"/>
<dbReference type="InterPro" id="IPR052252">
    <property type="entry name" value="CEMIP/CEMIP2"/>
</dbReference>
<organism evidence="2 3">
    <name type="scientific">Pocillopora meandrina</name>
    <dbReference type="NCBI Taxonomy" id="46732"/>
    <lineage>
        <taxon>Eukaryota</taxon>
        <taxon>Metazoa</taxon>
        <taxon>Cnidaria</taxon>
        <taxon>Anthozoa</taxon>
        <taxon>Hexacorallia</taxon>
        <taxon>Scleractinia</taxon>
        <taxon>Astrocoeniina</taxon>
        <taxon>Pocilloporidae</taxon>
        <taxon>Pocillopora</taxon>
    </lineage>
</organism>
<accession>A0AAU9WA75</accession>
<protein>
    <recommendedName>
        <fullName evidence="1">ILEI/PANDER domain-containing protein</fullName>
    </recommendedName>
</protein>
<evidence type="ECO:0000313" key="2">
    <source>
        <dbReference type="EMBL" id="CAH3104485.1"/>
    </source>
</evidence>
<evidence type="ECO:0000313" key="3">
    <source>
        <dbReference type="Proteomes" id="UP001159428"/>
    </source>
</evidence>
<feature type="non-terminal residue" evidence="2">
    <location>
        <position position="378"/>
    </location>
</feature>
<dbReference type="PANTHER" id="PTHR15535">
    <property type="entry name" value="TRANSMEMBRANE PROTEIN 2-RELATED"/>
    <property type="match status" value="1"/>
</dbReference>
<dbReference type="PANTHER" id="PTHR15535:SF17">
    <property type="entry name" value="TRANSMEMBRANE PROTEIN"/>
    <property type="match status" value="1"/>
</dbReference>
<feature type="domain" description="ILEI/PANDER" evidence="1">
    <location>
        <begin position="263"/>
        <end position="352"/>
    </location>
</feature>
<feature type="domain" description="ILEI/PANDER" evidence="1">
    <location>
        <begin position="89"/>
        <end position="178"/>
    </location>
</feature>
<comment type="caution">
    <text evidence="2">The sequence shown here is derived from an EMBL/GenBank/DDBJ whole genome shotgun (WGS) entry which is preliminary data.</text>
</comment>